<proteinExistence type="predicted"/>
<evidence type="ECO:0000313" key="2">
    <source>
        <dbReference type="Proteomes" id="UP001190700"/>
    </source>
</evidence>
<protein>
    <submittedName>
        <fullName evidence="1">Uncharacterized protein</fullName>
    </submittedName>
</protein>
<evidence type="ECO:0000313" key="1">
    <source>
        <dbReference type="EMBL" id="KAK3273905.1"/>
    </source>
</evidence>
<reference evidence="1 2" key="1">
    <citation type="journal article" date="2015" name="Genome Biol. Evol.">
        <title>Comparative Genomics of a Bacterivorous Green Alga Reveals Evolutionary Causalities and Consequences of Phago-Mixotrophic Mode of Nutrition.</title>
        <authorList>
            <person name="Burns J.A."/>
            <person name="Paasch A."/>
            <person name="Narechania A."/>
            <person name="Kim E."/>
        </authorList>
    </citation>
    <scope>NUCLEOTIDE SEQUENCE [LARGE SCALE GENOMIC DNA]</scope>
    <source>
        <strain evidence="1 2">PLY_AMNH</strain>
    </source>
</reference>
<accession>A0AAE0L6U2</accession>
<name>A0AAE0L6U2_9CHLO</name>
<dbReference type="InterPro" id="IPR008479">
    <property type="entry name" value="DUF760"/>
</dbReference>
<comment type="caution">
    <text evidence="1">The sequence shown here is derived from an EMBL/GenBank/DDBJ whole genome shotgun (WGS) entry which is preliminary data.</text>
</comment>
<organism evidence="1 2">
    <name type="scientific">Cymbomonas tetramitiformis</name>
    <dbReference type="NCBI Taxonomy" id="36881"/>
    <lineage>
        <taxon>Eukaryota</taxon>
        <taxon>Viridiplantae</taxon>
        <taxon>Chlorophyta</taxon>
        <taxon>Pyramimonadophyceae</taxon>
        <taxon>Pyramimonadales</taxon>
        <taxon>Pyramimonadaceae</taxon>
        <taxon>Cymbomonas</taxon>
    </lineage>
</organism>
<dbReference type="EMBL" id="LGRX02008141">
    <property type="protein sequence ID" value="KAK3273905.1"/>
    <property type="molecule type" value="Genomic_DNA"/>
</dbReference>
<dbReference type="Proteomes" id="UP001190700">
    <property type="component" value="Unassembled WGS sequence"/>
</dbReference>
<gene>
    <name evidence="1" type="ORF">CYMTET_17892</name>
</gene>
<keyword evidence="2" id="KW-1185">Reference proteome</keyword>
<dbReference type="AlphaFoldDB" id="A0AAE0L6U2"/>
<sequence length="318" mass="35157">MPNYGPSVSILNRPGHLNLRGGQQRFAPRAAADDFDSSFEDQQAEARRVLLLHFVQEVQPQIMDQFMNKAPDTVTDAMRQTVSNMLGTLPAEFFTVKISTLGENLAQLMYSVMMTGYMFRNIQTRMDFMQTMTVLPGTEDGMMPAALETVSAYAPGVQKSGVTGQVLRWNEDTGAEAVDAVAYMSDLEAEVEMLKNKVAAMQRSAEGHNPLLDYLKSLEPQNMQELTETAGPDVLEAMNSFIHRLMGTSDGKELSTIGSDHTTQELSRLLYYLMVVGYSLRTMEAWLRPPVAPVPASLLPAFASPSSPFFAQPEKVGR</sequence>
<dbReference type="PANTHER" id="PTHR33598">
    <property type="entry name" value="OS02G0833400 PROTEIN"/>
    <property type="match status" value="1"/>
</dbReference>
<dbReference type="PANTHER" id="PTHR33598:SF4">
    <property type="entry name" value="OS02G0833400 PROTEIN"/>
    <property type="match status" value="1"/>
</dbReference>
<dbReference type="Pfam" id="PF05542">
    <property type="entry name" value="DUF760"/>
    <property type="match status" value="2"/>
</dbReference>